<dbReference type="PANTHER" id="PTHR24178">
    <property type="entry name" value="MOLTING PROTEIN MLT-4"/>
    <property type="match status" value="1"/>
</dbReference>
<dbReference type="InterPro" id="IPR027417">
    <property type="entry name" value="P-loop_NTPase"/>
</dbReference>
<dbReference type="PROSITE" id="PS50088">
    <property type="entry name" value="ANK_REPEAT"/>
    <property type="match status" value="1"/>
</dbReference>
<dbReference type="EMBL" id="CAXLJM020000001">
    <property type="protein sequence ID" value="CAL8068456.1"/>
    <property type="molecule type" value="Genomic_DNA"/>
</dbReference>
<organism evidence="5 6">
    <name type="scientific">Orchesella dallaii</name>
    <dbReference type="NCBI Taxonomy" id="48710"/>
    <lineage>
        <taxon>Eukaryota</taxon>
        <taxon>Metazoa</taxon>
        <taxon>Ecdysozoa</taxon>
        <taxon>Arthropoda</taxon>
        <taxon>Hexapoda</taxon>
        <taxon>Collembola</taxon>
        <taxon>Entomobryomorpha</taxon>
        <taxon>Entomobryoidea</taxon>
        <taxon>Orchesellidae</taxon>
        <taxon>Orchesellinae</taxon>
        <taxon>Orchesella</taxon>
    </lineage>
</organism>
<evidence type="ECO:0000256" key="1">
    <source>
        <dbReference type="ARBA" id="ARBA00022737"/>
    </source>
</evidence>
<evidence type="ECO:0000256" key="2">
    <source>
        <dbReference type="ARBA" id="ARBA00023043"/>
    </source>
</evidence>
<feature type="repeat" description="ANK" evidence="3">
    <location>
        <begin position="1231"/>
        <end position="1263"/>
    </location>
</feature>
<evidence type="ECO:0000256" key="4">
    <source>
        <dbReference type="SAM" id="MobiDB-lite"/>
    </source>
</evidence>
<evidence type="ECO:0000313" key="6">
    <source>
        <dbReference type="Proteomes" id="UP001642540"/>
    </source>
</evidence>
<keyword evidence="1" id="KW-0677">Repeat</keyword>
<feature type="compositionally biased region" description="Low complexity" evidence="4">
    <location>
        <begin position="22"/>
        <end position="40"/>
    </location>
</feature>
<proteinExistence type="predicted"/>
<dbReference type="InterPro" id="IPR036770">
    <property type="entry name" value="Ankyrin_rpt-contain_sf"/>
</dbReference>
<dbReference type="Proteomes" id="UP001642540">
    <property type="component" value="Unassembled WGS sequence"/>
</dbReference>
<feature type="region of interest" description="Disordered" evidence="4">
    <location>
        <begin position="22"/>
        <end position="63"/>
    </location>
</feature>
<keyword evidence="2 3" id="KW-0040">ANK repeat</keyword>
<dbReference type="InterPro" id="IPR002110">
    <property type="entry name" value="Ankyrin_rpt"/>
</dbReference>
<keyword evidence="6" id="KW-1185">Reference proteome</keyword>
<evidence type="ECO:0000256" key="3">
    <source>
        <dbReference type="PROSITE-ProRule" id="PRU00023"/>
    </source>
</evidence>
<dbReference type="PROSITE" id="PS50297">
    <property type="entry name" value="ANK_REP_REGION"/>
    <property type="match status" value="1"/>
</dbReference>
<reference evidence="5 6" key="1">
    <citation type="submission" date="2024-08" db="EMBL/GenBank/DDBJ databases">
        <authorList>
            <person name="Cucini C."/>
            <person name="Frati F."/>
        </authorList>
    </citation>
    <scope>NUCLEOTIDE SEQUENCE [LARGE SCALE GENOMIC DNA]</scope>
</reference>
<dbReference type="Gene3D" id="1.25.40.20">
    <property type="entry name" value="Ankyrin repeat-containing domain"/>
    <property type="match status" value="3"/>
</dbReference>
<comment type="caution">
    <text evidence="5">The sequence shown here is derived from an EMBL/GenBank/DDBJ whole genome shotgun (WGS) entry which is preliminary data.</text>
</comment>
<sequence>MPLVEALRKTEQKGVASVLEEIIPSTSTSNESSSSFNSEIPENEENHASQSPHDSSFPADHNNNETSFNRNILRFISKSQESDIISLTHSFMKQSLETPSIKIIHTLDTYITSYKLTASKDISVNSVYYPFHEGETFSRNPKQLNIVTLTTTHSLLSLLHDISHLKNLKAVILTSETLKKIRQTVDDFMNSLNSPPPAITTTTDEIKWTDLTPEGKEQLLSKTVKFQETDVRFGDLHDDPKYFENLGSSFIINLLYGGQQPPTLFRKSGKDPPKEYICRQIHPRCYLAVEILNEANIENVFLVSGMSNGALGLKQLTTRIKVGHSHQQLKFSKLTKNLISLDENAHFKEICRRAGTATVFWFEAHEMAKSMICLEFKQAHPEKADLSLIQNWADKRTGMRYGIAEECFLGGILTSRKPVCIADVPGMGKSALLFKAIERIKQEFPTRFVHYSTMPDFMKNVELVMARRGIEGETIRREHIIEAISEAASDITFERNLLRKLLEPMNESVTNVSHIRCELMLDGLDEIVVEDQKSLSFQIINKIKTQLVTTTRLWLTIRKHMVQKMENQLHIMGCTLTPFSIKDQANYLVSRWTNKQLKKNTEINLEGVEIQNKFRQFAHACIRKVKQGLEEGKESFSNGASPYGAVGLELAGNPLQCRLIASNYFGKALSYATSCDEKKLLSTLNEFKKTMSITELYESIVKKKLDTFLKKNHAPEDKNRFRNLYKPTENEFYTKHMVLAVQIMFPEEAEKLFNLSPEKEKQDIDSDPEFSNFGILSNVSTKSFEFVHRTYAEYFVARFVVEFEEKFRGISKASHEATRKCMAEFVVKKVLSCPNGDGGFLPALWQKVQLNRPYFNYPIVVYFLNDMLGNKNMKQPSKDFKTELDKAWMKDREAGAYEYWTLMRPPVFFAAILSNYLYVAKLYYEAFDKKELFRKKTKASHRDMIILAVERGDYEFVLFISEQIIGRKVKKILNSKDRTVADIFKTSKHSTSGVLAPLRPKTNPLYAALSRGDKGIVDYLMHSQGFGVNTWESLQSRHHGKNVLHVLLRDSWEDDENKIEQKLDLVDIVLTECNQNGIDLTEEDEVGRPPILQPKAHVNLVQYLIDCRAANIFATDKSDNTLLHLLCEQEGFHHYYKYEIRPTGTKTDGNELECYSTGVILRNATNFIEYYRTLKGKDGEDEAGNLLDSREQKSLRSAYHIACNLIFIQKVIEEMNKDRKQDVSFSKRNNRGDTPLHNAVLSGNLDAIRLIVYNFKDSKIRKKLINIENNQTLSPLCLVTQSKPGFQMKIANELVHAGADIRTNNTTDPVLYGLQYGTPDVGVIRELDLLRFPNSKSVNDENDMLAALFKNSGLVLKSFNQHLDLILTDRRKMGEFICKRGDEGKKTTLLHIAIKHLPMEYILQITDRHQLSWMIKDDYVNAVDWQGNTALHLAYLLEDETKESKAKFLKENQADPYQKNLLGYTPNDYRKGISKTTIKRRQKAVIESIKVSQEQLCI</sequence>
<dbReference type="Gene3D" id="3.40.50.300">
    <property type="entry name" value="P-loop containing nucleotide triphosphate hydrolases"/>
    <property type="match status" value="1"/>
</dbReference>
<dbReference type="SUPFAM" id="SSF48403">
    <property type="entry name" value="Ankyrin repeat"/>
    <property type="match status" value="1"/>
</dbReference>
<accession>A0ABP1PKG8</accession>
<gene>
    <name evidence="5" type="ORF">ODALV1_LOCUS281</name>
</gene>
<dbReference type="SMART" id="SM00248">
    <property type="entry name" value="ANK"/>
    <property type="match status" value="4"/>
</dbReference>
<name>A0ABP1PKG8_9HEXA</name>
<evidence type="ECO:0000313" key="5">
    <source>
        <dbReference type="EMBL" id="CAL8068456.1"/>
    </source>
</evidence>
<protein>
    <submittedName>
        <fullName evidence="5">Uncharacterized protein</fullName>
    </submittedName>
</protein>